<keyword evidence="1" id="KW-0812">Transmembrane</keyword>
<evidence type="ECO:0000313" key="2">
    <source>
        <dbReference type="EMBL" id="MPC74743.1"/>
    </source>
</evidence>
<keyword evidence="3" id="KW-1185">Reference proteome</keyword>
<dbReference type="Proteomes" id="UP000324222">
    <property type="component" value="Unassembled WGS sequence"/>
</dbReference>
<dbReference type="EMBL" id="VSRR010039626">
    <property type="protein sequence ID" value="MPC74743.1"/>
    <property type="molecule type" value="Genomic_DNA"/>
</dbReference>
<sequence>MVFRQGDPFLPPVPHPWPAREPSPPTSCLIYLHMILAPPSPFSSPPCLPKRPWQYRNTPEAPHQALRQHPRPPKGFTRRATSDIHMHITDALPSSYLCTLALICILFACRLYAALT</sequence>
<reference evidence="2 3" key="1">
    <citation type="submission" date="2019-05" db="EMBL/GenBank/DDBJ databases">
        <title>Another draft genome of Portunus trituberculatus and its Hox gene families provides insights of decapod evolution.</title>
        <authorList>
            <person name="Jeong J.-H."/>
            <person name="Song I."/>
            <person name="Kim S."/>
            <person name="Choi T."/>
            <person name="Kim D."/>
            <person name="Ryu S."/>
            <person name="Kim W."/>
        </authorList>
    </citation>
    <scope>NUCLEOTIDE SEQUENCE [LARGE SCALE GENOMIC DNA]</scope>
    <source>
        <tissue evidence="2">Muscle</tissue>
    </source>
</reference>
<evidence type="ECO:0000313" key="3">
    <source>
        <dbReference type="Proteomes" id="UP000324222"/>
    </source>
</evidence>
<feature type="transmembrane region" description="Helical" evidence="1">
    <location>
        <begin position="96"/>
        <end position="115"/>
    </location>
</feature>
<keyword evidence="1" id="KW-0472">Membrane</keyword>
<comment type="caution">
    <text evidence="2">The sequence shown here is derived from an EMBL/GenBank/DDBJ whole genome shotgun (WGS) entry which is preliminary data.</text>
</comment>
<protein>
    <submittedName>
        <fullName evidence="2">Uncharacterized protein</fullName>
    </submittedName>
</protein>
<dbReference type="AlphaFoldDB" id="A0A5B7HXQ8"/>
<name>A0A5B7HXQ8_PORTR</name>
<gene>
    <name evidence="2" type="ORF">E2C01_069118</name>
</gene>
<evidence type="ECO:0000256" key="1">
    <source>
        <dbReference type="SAM" id="Phobius"/>
    </source>
</evidence>
<accession>A0A5B7HXQ8</accession>
<keyword evidence="1" id="KW-1133">Transmembrane helix</keyword>
<organism evidence="2 3">
    <name type="scientific">Portunus trituberculatus</name>
    <name type="common">Swimming crab</name>
    <name type="synonym">Neptunus trituberculatus</name>
    <dbReference type="NCBI Taxonomy" id="210409"/>
    <lineage>
        <taxon>Eukaryota</taxon>
        <taxon>Metazoa</taxon>
        <taxon>Ecdysozoa</taxon>
        <taxon>Arthropoda</taxon>
        <taxon>Crustacea</taxon>
        <taxon>Multicrustacea</taxon>
        <taxon>Malacostraca</taxon>
        <taxon>Eumalacostraca</taxon>
        <taxon>Eucarida</taxon>
        <taxon>Decapoda</taxon>
        <taxon>Pleocyemata</taxon>
        <taxon>Brachyura</taxon>
        <taxon>Eubrachyura</taxon>
        <taxon>Portunoidea</taxon>
        <taxon>Portunidae</taxon>
        <taxon>Portuninae</taxon>
        <taxon>Portunus</taxon>
    </lineage>
</organism>
<proteinExistence type="predicted"/>